<keyword evidence="2" id="KW-0812">Transmembrane</keyword>
<keyword evidence="4" id="KW-1185">Reference proteome</keyword>
<dbReference type="InterPro" id="IPR045931">
    <property type="entry name" value="DUF6350"/>
</dbReference>
<organism evidence="3 4">
    <name type="scientific">Arthrobacter rhombi</name>
    <dbReference type="NCBI Taxonomy" id="71253"/>
    <lineage>
        <taxon>Bacteria</taxon>
        <taxon>Bacillati</taxon>
        <taxon>Actinomycetota</taxon>
        <taxon>Actinomycetes</taxon>
        <taxon>Micrococcales</taxon>
        <taxon>Micrococcaceae</taxon>
        <taxon>Arthrobacter</taxon>
    </lineage>
</organism>
<gene>
    <name evidence="3" type="ORF">FM101_12785</name>
</gene>
<proteinExistence type="predicted"/>
<feature type="transmembrane region" description="Helical" evidence="2">
    <location>
        <begin position="310"/>
        <end position="331"/>
    </location>
</feature>
<reference evidence="3 4" key="1">
    <citation type="submission" date="2017-02" db="EMBL/GenBank/DDBJ databases">
        <authorList>
            <person name="Peterson S.W."/>
        </authorList>
    </citation>
    <scope>NUCLEOTIDE SEQUENCE [LARGE SCALE GENOMIC DNA]</scope>
    <source>
        <strain evidence="3 4">B Ar 00.02</strain>
    </source>
</reference>
<evidence type="ECO:0000256" key="1">
    <source>
        <dbReference type="SAM" id="MobiDB-lite"/>
    </source>
</evidence>
<dbReference type="Proteomes" id="UP000195913">
    <property type="component" value="Unassembled WGS sequence"/>
</dbReference>
<name>A0A1R4GRR0_9MICC</name>
<feature type="transmembrane region" description="Helical" evidence="2">
    <location>
        <begin position="420"/>
        <end position="442"/>
    </location>
</feature>
<feature type="transmembrane region" description="Helical" evidence="2">
    <location>
        <begin position="46"/>
        <end position="69"/>
    </location>
</feature>
<dbReference type="AlphaFoldDB" id="A0A1R4GRR0"/>
<keyword evidence="2" id="KW-1133">Transmembrane helix</keyword>
<sequence>MKKDQQSGAGPEKARAPRAARGREAMASWRESFSEGLPMPLWLQGALEFIQCAFLSAVLVVVPLVGVWFAGGFAERTLDSVFRMCGQVWLLIHGVPLQLSLAGDASPIVSTGMLTIIPLGLTLIPFFLAWRSGRRIARASYTDQLWQGIAGALGAYLLVGLITGFAVPTEEVEVNLGAAALIPLLPAGLGVVIGSRREAGSWGRLIGVDFVEWIAATSQHSRWAGSYLWSVIRAGLLGYVAAFALAALALTVTLGMHWLDISNIYQQLQPGPVGGSVLTIAQLGMMPNLALWALAWISGGGITLGVGSTLGPLSTAVGPLPAIPFLGALPAGDLGPAWAFMLLPVVAGILAGWWFLREGENHFEDWLSMRLNARWLSLALSTVLLGLFIGISTGVFSLAGSWLAGGSLGIGRLTEVGPNLWMTAVLLAGEVGIGVIIGYLMAPLLERDPVLED</sequence>
<feature type="transmembrane region" description="Helical" evidence="2">
    <location>
        <begin position="337"/>
        <end position="356"/>
    </location>
</feature>
<dbReference type="Pfam" id="PF19877">
    <property type="entry name" value="DUF6350"/>
    <property type="match status" value="1"/>
</dbReference>
<feature type="region of interest" description="Disordered" evidence="1">
    <location>
        <begin position="1"/>
        <end position="21"/>
    </location>
</feature>
<evidence type="ECO:0000256" key="2">
    <source>
        <dbReference type="SAM" id="Phobius"/>
    </source>
</evidence>
<feature type="transmembrane region" description="Helical" evidence="2">
    <location>
        <begin position="149"/>
        <end position="168"/>
    </location>
</feature>
<keyword evidence="2" id="KW-0472">Membrane</keyword>
<evidence type="ECO:0000313" key="3">
    <source>
        <dbReference type="EMBL" id="SJM70857.1"/>
    </source>
</evidence>
<accession>A0A1R4GRR0</accession>
<dbReference type="EMBL" id="FUHW01000042">
    <property type="protein sequence ID" value="SJM70857.1"/>
    <property type="molecule type" value="Genomic_DNA"/>
</dbReference>
<feature type="transmembrane region" description="Helical" evidence="2">
    <location>
        <begin position="236"/>
        <end position="259"/>
    </location>
</feature>
<feature type="transmembrane region" description="Helical" evidence="2">
    <location>
        <begin position="279"/>
        <end position="298"/>
    </location>
</feature>
<feature type="transmembrane region" description="Helical" evidence="2">
    <location>
        <begin position="376"/>
        <end position="400"/>
    </location>
</feature>
<protein>
    <submittedName>
        <fullName evidence="3">Possible membrane protein related to de Novo purine biosynthesis</fullName>
    </submittedName>
</protein>
<feature type="transmembrane region" description="Helical" evidence="2">
    <location>
        <begin position="174"/>
        <end position="194"/>
    </location>
</feature>
<feature type="transmembrane region" description="Helical" evidence="2">
    <location>
        <begin position="108"/>
        <end position="128"/>
    </location>
</feature>
<evidence type="ECO:0000313" key="4">
    <source>
        <dbReference type="Proteomes" id="UP000195913"/>
    </source>
</evidence>